<organism evidence="2 3">
    <name type="scientific">Candidatus Thiothrix singaporensis</name>
    <dbReference type="NCBI Taxonomy" id="2799669"/>
    <lineage>
        <taxon>Bacteria</taxon>
        <taxon>Pseudomonadati</taxon>
        <taxon>Pseudomonadota</taxon>
        <taxon>Gammaproteobacteria</taxon>
        <taxon>Thiotrichales</taxon>
        <taxon>Thiotrichaceae</taxon>
        <taxon>Thiothrix</taxon>
    </lineage>
</organism>
<dbReference type="EMBL" id="CP059265">
    <property type="protein sequence ID" value="QLQ32591.1"/>
    <property type="molecule type" value="Genomic_DNA"/>
</dbReference>
<reference evidence="2" key="1">
    <citation type="submission" date="2020-06" db="EMBL/GenBank/DDBJ databases">
        <title>Analysis procedures for assessing recovery of high quality, complete, closed genomes from Nanopore long read metagenome sequencing.</title>
        <authorList>
            <person name="Bessarab I."/>
            <person name="Arumugam K."/>
            <person name="Haryono M."/>
            <person name="Liu X."/>
            <person name="Roy S."/>
            <person name="Zuniga-Montanez R.E."/>
            <person name="Qiu G."/>
            <person name="Drautz-Moses D.I."/>
            <person name="Law Y.Y."/>
            <person name="Wuertz S."/>
            <person name="Lauro F.M."/>
            <person name="Huson D.H."/>
            <person name="Williams R.B."/>
        </authorList>
    </citation>
    <scope>NUCLEOTIDE SEQUENCE [LARGE SCALE GENOMIC DNA]</scope>
    <source>
        <strain evidence="2">SSD2</strain>
    </source>
</reference>
<evidence type="ECO:0000313" key="3">
    <source>
        <dbReference type="Proteomes" id="UP000510621"/>
    </source>
</evidence>
<dbReference type="KEGG" id="this:HZT40_14495"/>
<dbReference type="Gene3D" id="3.40.109.10">
    <property type="entry name" value="NADH Oxidase"/>
    <property type="match status" value="1"/>
</dbReference>
<evidence type="ECO:0000259" key="1">
    <source>
        <dbReference type="Pfam" id="PF00881"/>
    </source>
</evidence>
<dbReference type="InterPro" id="IPR029479">
    <property type="entry name" value="Nitroreductase"/>
</dbReference>
<sequence>MTYLHSIFQPKDMALTLAMDQVIRRRRTRKILGSLQTPAPIPHGFREQVEEAVRVAGWAPFHYPANRIHHQQGLDSCVPWRFYALDQNACLALAHCLLEKTPANISEGATIIRMLAAAGSVVLATWLPEPKTTELAMHMNEEHLAAAAAAVQNLLLASEARDIQSYWSSGGVLASSECFKLCGIPATQKLLGAVFMFPSPEDSSMEAVDGKLRNRRGPPDSWSTWITLDKQETNA</sequence>
<dbReference type="AlphaFoldDB" id="A0A7L6ATY7"/>
<dbReference type="PANTHER" id="PTHR43821:SF1">
    <property type="entry name" value="NAD(P)H NITROREDUCTASE YDJA-RELATED"/>
    <property type="match status" value="1"/>
</dbReference>
<keyword evidence="3" id="KW-1185">Reference proteome</keyword>
<dbReference type="GO" id="GO:0016491">
    <property type="term" value="F:oxidoreductase activity"/>
    <property type="evidence" value="ECO:0007669"/>
    <property type="project" value="InterPro"/>
</dbReference>
<accession>A0A7L6ATY7</accession>
<dbReference type="SUPFAM" id="SSF55469">
    <property type="entry name" value="FMN-dependent nitroreductase-like"/>
    <property type="match status" value="1"/>
</dbReference>
<name>A0A7L6ATY7_9GAMM</name>
<protein>
    <submittedName>
        <fullName evidence="2">Nitroreductase family protein</fullName>
    </submittedName>
</protein>
<dbReference type="InterPro" id="IPR052530">
    <property type="entry name" value="NAD(P)H_nitroreductase"/>
</dbReference>
<dbReference type="Pfam" id="PF00881">
    <property type="entry name" value="Nitroreductase"/>
    <property type="match status" value="1"/>
</dbReference>
<dbReference type="PANTHER" id="PTHR43821">
    <property type="entry name" value="NAD(P)H NITROREDUCTASE YDJA-RELATED"/>
    <property type="match status" value="1"/>
</dbReference>
<gene>
    <name evidence="2" type="ORF">HZT40_14495</name>
</gene>
<feature type="domain" description="Nitroreductase" evidence="1">
    <location>
        <begin position="46"/>
        <end position="194"/>
    </location>
</feature>
<dbReference type="InterPro" id="IPR000415">
    <property type="entry name" value="Nitroreductase-like"/>
</dbReference>
<dbReference type="Proteomes" id="UP000510621">
    <property type="component" value="Chromosome"/>
</dbReference>
<proteinExistence type="predicted"/>
<evidence type="ECO:0000313" key="2">
    <source>
        <dbReference type="EMBL" id="QLQ32591.1"/>
    </source>
</evidence>